<evidence type="ECO:0000313" key="2">
    <source>
        <dbReference type="Proteomes" id="UP000814033"/>
    </source>
</evidence>
<name>A0ACB8RDL6_9AGAM</name>
<evidence type="ECO:0000313" key="1">
    <source>
        <dbReference type="EMBL" id="KAI0042178.1"/>
    </source>
</evidence>
<gene>
    <name evidence="1" type="ORF">FA95DRAFT_1564592</name>
</gene>
<organism evidence="1 2">
    <name type="scientific">Auriscalpium vulgare</name>
    <dbReference type="NCBI Taxonomy" id="40419"/>
    <lineage>
        <taxon>Eukaryota</taxon>
        <taxon>Fungi</taxon>
        <taxon>Dikarya</taxon>
        <taxon>Basidiomycota</taxon>
        <taxon>Agaricomycotina</taxon>
        <taxon>Agaricomycetes</taxon>
        <taxon>Russulales</taxon>
        <taxon>Auriscalpiaceae</taxon>
        <taxon>Auriscalpium</taxon>
    </lineage>
</organism>
<comment type="caution">
    <text evidence="1">The sequence shown here is derived from an EMBL/GenBank/DDBJ whole genome shotgun (WGS) entry which is preliminary data.</text>
</comment>
<accession>A0ACB8RDL6</accession>
<dbReference type="EMBL" id="MU276080">
    <property type="protein sequence ID" value="KAI0042178.1"/>
    <property type="molecule type" value="Genomic_DNA"/>
</dbReference>
<keyword evidence="2" id="KW-1185">Reference proteome</keyword>
<sequence>MAPTQTPAEIQHTIVEWVYRSSQHDAIDYATLRACALVCRGWSPLAQRLLVRRVPCNMRNSHRDLPKLLRTLRANPHLAAHVRCINLVINAASRMGDSGLTLLELCPGVEAIFFGEIIDTVDSVLEARLRALPLRPVHLKLFGQNTAVNRIVNLWPNVRTLDLSVCAAGRWPPNLELCLPQSVQALRLHSLQNQCFPSHEADLPLLRDLDIRSPLWTDSQWCERLLASGMLPRVHNLTITGEFPPPNILEQLEQLKVLIFNTLPTQDVSLPTTLRHVGYHCEIRGQKQAHEATFLQIALGALEGLQLVTCARYSSAAQLAALEGACRGRGAEFKTYEDPRCIPTSWDVGWI</sequence>
<dbReference type="Proteomes" id="UP000814033">
    <property type="component" value="Unassembled WGS sequence"/>
</dbReference>
<reference evidence="1" key="2">
    <citation type="journal article" date="2022" name="New Phytol.">
        <title>Evolutionary transition to the ectomycorrhizal habit in the genomes of a hyperdiverse lineage of mushroom-forming fungi.</title>
        <authorList>
            <person name="Looney B."/>
            <person name="Miyauchi S."/>
            <person name="Morin E."/>
            <person name="Drula E."/>
            <person name="Courty P.E."/>
            <person name="Kohler A."/>
            <person name="Kuo A."/>
            <person name="LaButti K."/>
            <person name="Pangilinan J."/>
            <person name="Lipzen A."/>
            <person name="Riley R."/>
            <person name="Andreopoulos W."/>
            <person name="He G."/>
            <person name="Johnson J."/>
            <person name="Nolan M."/>
            <person name="Tritt A."/>
            <person name="Barry K.W."/>
            <person name="Grigoriev I.V."/>
            <person name="Nagy L.G."/>
            <person name="Hibbett D."/>
            <person name="Henrissat B."/>
            <person name="Matheny P.B."/>
            <person name="Labbe J."/>
            <person name="Martin F.M."/>
        </authorList>
    </citation>
    <scope>NUCLEOTIDE SEQUENCE</scope>
    <source>
        <strain evidence="1">FP105234-sp</strain>
    </source>
</reference>
<protein>
    <submittedName>
        <fullName evidence="1">Uncharacterized protein</fullName>
    </submittedName>
</protein>
<proteinExistence type="predicted"/>
<reference evidence="1" key="1">
    <citation type="submission" date="2021-02" db="EMBL/GenBank/DDBJ databases">
        <authorList>
            <consortium name="DOE Joint Genome Institute"/>
            <person name="Ahrendt S."/>
            <person name="Looney B.P."/>
            <person name="Miyauchi S."/>
            <person name="Morin E."/>
            <person name="Drula E."/>
            <person name="Courty P.E."/>
            <person name="Chicoki N."/>
            <person name="Fauchery L."/>
            <person name="Kohler A."/>
            <person name="Kuo A."/>
            <person name="Labutti K."/>
            <person name="Pangilinan J."/>
            <person name="Lipzen A."/>
            <person name="Riley R."/>
            <person name="Andreopoulos W."/>
            <person name="He G."/>
            <person name="Johnson J."/>
            <person name="Barry K.W."/>
            <person name="Grigoriev I.V."/>
            <person name="Nagy L."/>
            <person name="Hibbett D."/>
            <person name="Henrissat B."/>
            <person name="Matheny P.B."/>
            <person name="Labbe J."/>
            <person name="Martin F."/>
        </authorList>
    </citation>
    <scope>NUCLEOTIDE SEQUENCE</scope>
    <source>
        <strain evidence="1">FP105234-sp</strain>
    </source>
</reference>